<evidence type="ECO:0000313" key="3">
    <source>
        <dbReference type="Proteomes" id="UP000277294"/>
    </source>
</evidence>
<evidence type="ECO:0000313" key="2">
    <source>
        <dbReference type="EMBL" id="VCU72498.1"/>
    </source>
</evidence>
<keyword evidence="1" id="KW-0472">Membrane</keyword>
<dbReference type="PANTHER" id="PTHR38442">
    <property type="entry name" value="INNER MEMBRANE PROTEIN-RELATED"/>
    <property type="match status" value="1"/>
</dbReference>
<sequence>MIGQLQSDPGLRSKIEHYQQEFAENRELASYVDGLWQDVHAWLKADLSSDASSIRAKVTELVIELGQELLKNEPLRESIDGYIVETVPTALESVRPKIGAFISSKMREWKDHEIVEKLELNIGPDLQYIRLNGTFVGGLMGLLIHAVTVMVAAH</sequence>
<gene>
    <name evidence="2" type="ORF">PIGHUM_04598</name>
</gene>
<keyword evidence="3" id="KW-1185">Reference proteome</keyword>
<evidence type="ECO:0008006" key="4">
    <source>
        <dbReference type="Google" id="ProtNLM"/>
    </source>
</evidence>
<dbReference type="PANTHER" id="PTHR38442:SF1">
    <property type="entry name" value="INNER MEMBRANE PROTEIN"/>
    <property type="match status" value="1"/>
</dbReference>
<dbReference type="GO" id="GO:0005886">
    <property type="term" value="C:plasma membrane"/>
    <property type="evidence" value="ECO:0007669"/>
    <property type="project" value="TreeGrafter"/>
</dbReference>
<dbReference type="EMBL" id="UWPJ01000040">
    <property type="protein sequence ID" value="VCU72498.1"/>
    <property type="molecule type" value="Genomic_DNA"/>
</dbReference>
<feature type="transmembrane region" description="Helical" evidence="1">
    <location>
        <begin position="135"/>
        <end position="153"/>
    </location>
</feature>
<proteinExistence type="predicted"/>
<keyword evidence="1" id="KW-0812">Transmembrane</keyword>
<accession>A0A3P4B9U0</accession>
<reference evidence="2 3" key="1">
    <citation type="submission" date="2018-10" db="EMBL/GenBank/DDBJ databases">
        <authorList>
            <person name="Criscuolo A."/>
        </authorList>
    </citation>
    <scope>NUCLEOTIDE SEQUENCE [LARGE SCALE GENOMIC DNA]</scope>
    <source>
        <strain evidence="2">DnA1</strain>
    </source>
</reference>
<dbReference type="Proteomes" id="UP000277294">
    <property type="component" value="Unassembled WGS sequence"/>
</dbReference>
<protein>
    <recommendedName>
        <fullName evidence="4">DUF445 domain-containing protein</fullName>
    </recommendedName>
</protein>
<dbReference type="AlphaFoldDB" id="A0A3P4B9U0"/>
<organism evidence="2 3">
    <name type="scientific">Pigmentiphaga humi</name>
    <dbReference type="NCBI Taxonomy" id="2478468"/>
    <lineage>
        <taxon>Bacteria</taxon>
        <taxon>Pseudomonadati</taxon>
        <taxon>Pseudomonadota</taxon>
        <taxon>Betaproteobacteria</taxon>
        <taxon>Burkholderiales</taxon>
        <taxon>Alcaligenaceae</taxon>
        <taxon>Pigmentiphaga</taxon>
    </lineage>
</organism>
<keyword evidence="1" id="KW-1133">Transmembrane helix</keyword>
<dbReference type="Pfam" id="PF04286">
    <property type="entry name" value="DUF445"/>
    <property type="match status" value="1"/>
</dbReference>
<dbReference type="InterPro" id="IPR007383">
    <property type="entry name" value="DUF445"/>
</dbReference>
<evidence type="ECO:0000256" key="1">
    <source>
        <dbReference type="SAM" id="Phobius"/>
    </source>
</evidence>
<name>A0A3P4B9U0_9BURK</name>